<dbReference type="InterPro" id="IPR052895">
    <property type="entry name" value="HetReg/Transcr_Mod"/>
</dbReference>
<dbReference type="Proteomes" id="UP000717696">
    <property type="component" value="Unassembled WGS sequence"/>
</dbReference>
<dbReference type="PANTHER" id="PTHR24148:SF73">
    <property type="entry name" value="HET DOMAIN PROTEIN (AFU_ORTHOLOGUE AFUA_8G01020)"/>
    <property type="match status" value="1"/>
</dbReference>
<dbReference type="EMBL" id="JAGMUU010000001">
    <property type="protein sequence ID" value="KAH7163024.1"/>
    <property type="molecule type" value="Genomic_DNA"/>
</dbReference>
<comment type="caution">
    <text evidence="2">The sequence shown here is derived from an EMBL/GenBank/DDBJ whole genome shotgun (WGS) entry which is preliminary data.</text>
</comment>
<evidence type="ECO:0000313" key="2">
    <source>
        <dbReference type="EMBL" id="KAH7163024.1"/>
    </source>
</evidence>
<evidence type="ECO:0000313" key="3">
    <source>
        <dbReference type="Proteomes" id="UP000717696"/>
    </source>
</evidence>
<evidence type="ECO:0000259" key="1">
    <source>
        <dbReference type="Pfam" id="PF06985"/>
    </source>
</evidence>
<organism evidence="2 3">
    <name type="scientific">Dactylonectria estremocensis</name>
    <dbReference type="NCBI Taxonomy" id="1079267"/>
    <lineage>
        <taxon>Eukaryota</taxon>
        <taxon>Fungi</taxon>
        <taxon>Dikarya</taxon>
        <taxon>Ascomycota</taxon>
        <taxon>Pezizomycotina</taxon>
        <taxon>Sordariomycetes</taxon>
        <taxon>Hypocreomycetidae</taxon>
        <taxon>Hypocreales</taxon>
        <taxon>Nectriaceae</taxon>
        <taxon>Dactylonectria</taxon>
    </lineage>
</organism>
<accession>A0A9P9FJX7</accession>
<proteinExistence type="predicted"/>
<reference evidence="2" key="1">
    <citation type="journal article" date="2021" name="Nat. Commun.">
        <title>Genetic determinants of endophytism in the Arabidopsis root mycobiome.</title>
        <authorList>
            <person name="Mesny F."/>
            <person name="Miyauchi S."/>
            <person name="Thiergart T."/>
            <person name="Pickel B."/>
            <person name="Atanasova L."/>
            <person name="Karlsson M."/>
            <person name="Huettel B."/>
            <person name="Barry K.W."/>
            <person name="Haridas S."/>
            <person name="Chen C."/>
            <person name="Bauer D."/>
            <person name="Andreopoulos W."/>
            <person name="Pangilinan J."/>
            <person name="LaButti K."/>
            <person name="Riley R."/>
            <person name="Lipzen A."/>
            <person name="Clum A."/>
            <person name="Drula E."/>
            <person name="Henrissat B."/>
            <person name="Kohler A."/>
            <person name="Grigoriev I.V."/>
            <person name="Martin F.M."/>
            <person name="Hacquard S."/>
        </authorList>
    </citation>
    <scope>NUCLEOTIDE SEQUENCE</scope>
    <source>
        <strain evidence="2">MPI-CAGE-AT-0021</strain>
    </source>
</reference>
<dbReference type="Pfam" id="PF06985">
    <property type="entry name" value="HET"/>
    <property type="match status" value="1"/>
</dbReference>
<sequence>MFATAWDSLQTAIKIPVHRPLKGDGVFRLIQLVPDPANSSQGGFRVALQHVTIQNAPAFHVLSYTRGPSVFQEVAEEWQKDIGCEHFSTTGAQTEQTAEDEPGKSSGSSWVGLWANHLTSTLSTISLPDKNMASIKVNGGHVKVHQSVVDFLQMAWQQQRYIPQDLMRTDPGSKTDSKKQEIYLWVDAICINLEDDHEHTNQASQLGSIYKASEKTVVWLSDNEPPEGVVWTFAEFLPKHSESEVSRIFDEIWSVAEDSVDTKRSQGDEVLQRWREHELLHFCTFIARHEIFYRHGWIQEILLSPNAELACGRLSFDWATLERFMIASAPAARQCFNGFIFRTKMLKNTFQRMLGVIDEMKVYGLIRELWVHGTPEARRVDIVQRFGPLRDGQEQIYCHIFSIMRMLRGRHFNDRRDAVYGWMALTKLALPTGKTYGSPNYAMPEEKVYFQFTKSILKGIPTLDVLSDVGETTWHGDWAGLPSWVPDYSQPPIAIPFYRRVRDNRAADFDAARTRARVGTADKFVEFDDKYLVLSGMRLDVIQDRGAEFPLDIVLSAETPVEWLLLKCLEMGETYGATGQPAHEALCFTMVADSFVLDGPLTYAEAFRGLWVYLVRRRMEKLTETGKKKLLRVMHKLRLMAAGGSWILAAQDDLTDAERLNSQSLYTSTADLFHRVSKTLPGRAPYLSLKGYLGLGPRDIKVGDEIWLLEGGRTPFLLRPGPTGYHLVGETYVHGFMRGEGWTPEQRDLQRVRIA</sequence>
<dbReference type="AlphaFoldDB" id="A0A9P9FJX7"/>
<dbReference type="OrthoDB" id="4476201at2759"/>
<protein>
    <recommendedName>
        <fullName evidence="1">Heterokaryon incompatibility domain-containing protein</fullName>
    </recommendedName>
</protein>
<dbReference type="InterPro" id="IPR010730">
    <property type="entry name" value="HET"/>
</dbReference>
<dbReference type="PANTHER" id="PTHR24148">
    <property type="entry name" value="ANKYRIN REPEAT DOMAIN-CONTAINING PROTEIN 39 HOMOLOG-RELATED"/>
    <property type="match status" value="1"/>
</dbReference>
<gene>
    <name evidence="2" type="ORF">B0J13DRAFT_615629</name>
</gene>
<keyword evidence="3" id="KW-1185">Reference proteome</keyword>
<dbReference type="Pfam" id="PF26639">
    <property type="entry name" value="Het-6_barrel"/>
    <property type="match status" value="1"/>
</dbReference>
<name>A0A9P9FJX7_9HYPO</name>
<feature type="domain" description="Heterokaryon incompatibility" evidence="1">
    <location>
        <begin position="179"/>
        <end position="255"/>
    </location>
</feature>